<keyword evidence="2" id="KW-1185">Reference proteome</keyword>
<reference evidence="1" key="1">
    <citation type="submission" date="2019-08" db="EMBL/GenBank/DDBJ databases">
        <title>Genome sequence of Clostridiales bacterium MT110.</title>
        <authorList>
            <person name="Cao J."/>
        </authorList>
    </citation>
    <scope>NUCLEOTIDE SEQUENCE</scope>
    <source>
        <strain evidence="1">MT110</strain>
    </source>
</reference>
<gene>
    <name evidence="1" type="ORF">FRZ06_02620</name>
</gene>
<protein>
    <submittedName>
        <fullName evidence="1">Uncharacterized protein</fullName>
    </submittedName>
</protein>
<proteinExistence type="predicted"/>
<dbReference type="EMBL" id="CP042469">
    <property type="protein sequence ID" value="QOX62328.1"/>
    <property type="molecule type" value="Genomic_DNA"/>
</dbReference>
<accession>A0ACD1A7J6</accession>
<evidence type="ECO:0000313" key="1">
    <source>
        <dbReference type="EMBL" id="QOX62328.1"/>
    </source>
</evidence>
<organism evidence="1 2">
    <name type="scientific">Anoxybacterium hadale</name>
    <dbReference type="NCBI Taxonomy" id="3408580"/>
    <lineage>
        <taxon>Bacteria</taxon>
        <taxon>Bacillati</taxon>
        <taxon>Bacillota</taxon>
        <taxon>Clostridia</taxon>
        <taxon>Peptostreptococcales</taxon>
        <taxon>Anaerovoracaceae</taxon>
        <taxon>Anoxybacterium</taxon>
    </lineage>
</organism>
<sequence>MKRSLRVLSSIILVFALCLSSIVFSSTFAEEKTKTKPNYEQAAGELYYLFWCEGEENVDKARIEFQEAFQLSDADIIDLKQLAADYYFANSDLWYSMQNDMSANTDISKSMSFKENSTKLMDNYIGSISRKLGDSDEFTKWMAKFIADDSAIQAKKNKEFSEQSLARAGTRACRVYATQFNANSANCVALPDKYLKFANLGQISDIPTKYRSTYSGNDYKINISTELSPQTSAYGIKVLEAGPWSIDDNYWDSAGSLPSSRRMYTDLALGKPMAQAAYETGYNGGVNYLGRTITNRAGVDFSRDLATSLGYSSNGSGWVGISTDRLP</sequence>
<name>A0ACD1A7J6_9FIRM</name>
<evidence type="ECO:0000313" key="2">
    <source>
        <dbReference type="Proteomes" id="UP000594014"/>
    </source>
</evidence>
<dbReference type="Proteomes" id="UP000594014">
    <property type="component" value="Chromosome"/>
</dbReference>